<gene>
    <name evidence="2" type="ORF">MMAN_11410</name>
</gene>
<dbReference type="Proteomes" id="UP000465812">
    <property type="component" value="Chromosome"/>
</dbReference>
<feature type="region of interest" description="Disordered" evidence="1">
    <location>
        <begin position="26"/>
        <end position="64"/>
    </location>
</feature>
<name>A0ABM7JQ22_MYCNT</name>
<keyword evidence="3" id="KW-1185">Reference proteome</keyword>
<evidence type="ECO:0000256" key="1">
    <source>
        <dbReference type="SAM" id="MobiDB-lite"/>
    </source>
</evidence>
<organism evidence="2 3">
    <name type="scientific">Mycobacterium mantenii</name>
    <dbReference type="NCBI Taxonomy" id="560555"/>
    <lineage>
        <taxon>Bacteria</taxon>
        <taxon>Bacillati</taxon>
        <taxon>Actinomycetota</taxon>
        <taxon>Actinomycetes</taxon>
        <taxon>Mycobacteriales</taxon>
        <taxon>Mycobacteriaceae</taxon>
        <taxon>Mycobacterium</taxon>
        <taxon>Mycobacterium avium complex (MAC)</taxon>
    </lineage>
</organism>
<reference evidence="2 3" key="1">
    <citation type="journal article" date="2019" name="Emerg. Microbes Infect.">
        <title>Comprehensive subspecies identification of 175 nontuberculous mycobacteria species based on 7547 genomic profiles.</title>
        <authorList>
            <person name="Matsumoto Y."/>
            <person name="Kinjo T."/>
            <person name="Motooka D."/>
            <person name="Nabeya D."/>
            <person name="Jung N."/>
            <person name="Uechi K."/>
            <person name="Horii T."/>
            <person name="Iida T."/>
            <person name="Fujita J."/>
            <person name="Nakamura S."/>
        </authorList>
    </citation>
    <scope>NUCLEOTIDE SEQUENCE [LARGE SCALE GENOMIC DNA]</scope>
    <source>
        <strain evidence="2 3">JCM 18113</strain>
    </source>
</reference>
<evidence type="ECO:0000313" key="2">
    <source>
        <dbReference type="EMBL" id="BBY37007.1"/>
    </source>
</evidence>
<proteinExistence type="predicted"/>
<protein>
    <submittedName>
        <fullName evidence="2">Uncharacterized protein</fullName>
    </submittedName>
</protein>
<sequence length="107" mass="11436">MKNVNPLVTTAAPVSDVAGLWRAFAPDAGARRSAPADRPNSGPESRCELRESPREGTCRPDAPRCDAGAARRTCVEAGDKIRPRIKVREYMPDSAAYPADGGRVSTL</sequence>
<evidence type="ECO:0000313" key="3">
    <source>
        <dbReference type="Proteomes" id="UP000465812"/>
    </source>
</evidence>
<feature type="compositionally biased region" description="Basic and acidic residues" evidence="1">
    <location>
        <begin position="45"/>
        <end position="64"/>
    </location>
</feature>
<dbReference type="EMBL" id="AP022590">
    <property type="protein sequence ID" value="BBY37007.1"/>
    <property type="molecule type" value="Genomic_DNA"/>
</dbReference>
<accession>A0ABM7JQ22</accession>